<dbReference type="Gene3D" id="2.40.320.10">
    <property type="entry name" value="Hypothetical Protein Pfu-838710-001"/>
    <property type="match status" value="1"/>
</dbReference>
<gene>
    <name evidence="2" type="ORF">CD32_14255</name>
</gene>
<dbReference type="Pfam" id="PF01928">
    <property type="entry name" value="CYTH"/>
    <property type="match status" value="1"/>
</dbReference>
<dbReference type="SMART" id="SM01118">
    <property type="entry name" value="CYTH"/>
    <property type="match status" value="1"/>
</dbReference>
<dbReference type="InterPro" id="IPR009195">
    <property type="entry name" value="Uncharacterised_YjbK"/>
</dbReference>
<evidence type="ECO:0000313" key="2">
    <source>
        <dbReference type="EMBL" id="KGR83857.1"/>
    </source>
</evidence>
<dbReference type="AlphaFoldDB" id="A0A0A3JA16"/>
<evidence type="ECO:0000313" key="3">
    <source>
        <dbReference type="Proteomes" id="UP000030437"/>
    </source>
</evidence>
<dbReference type="EMBL" id="JPVP01000057">
    <property type="protein sequence ID" value="KGR83857.1"/>
    <property type="molecule type" value="Genomic_DNA"/>
</dbReference>
<dbReference type="eggNOG" id="COG4116">
    <property type="taxonomic scope" value="Bacteria"/>
</dbReference>
<dbReference type="RefSeq" id="WP_036155750.1">
    <property type="nucleotide sequence ID" value="NZ_AVCX01000004.1"/>
</dbReference>
<comment type="caution">
    <text evidence="2">The sequence shown here is derived from an EMBL/GenBank/DDBJ whole genome shotgun (WGS) entry which is preliminary data.</text>
</comment>
<dbReference type="OrthoDB" id="384378at2"/>
<sequence length="195" mass="22651">MSQELEIEFKNLLTADEYDRLLTHFHVQQEQIVRQENHYFDTSQQHLKKAMSGLRIRILPSHIECTLKERSTDNAYLETTDRLSDDAAAEMIQGKGFHAPSVKERLLAMNIQPEQLQLFGTLATNRVALEYEGGLLFLDHSFYLQCEDYEVEYEANDEQTGSDVFQRFLAAHHIEKRDTKKKIARFAEALAQQSE</sequence>
<protein>
    <recommendedName>
        <fullName evidence="1">CYTH domain-containing protein</fullName>
    </recommendedName>
</protein>
<dbReference type="PROSITE" id="PS51707">
    <property type="entry name" value="CYTH"/>
    <property type="match status" value="1"/>
</dbReference>
<name>A0A0A3JA16_9BACI</name>
<dbReference type="InterPro" id="IPR023577">
    <property type="entry name" value="CYTH_domain"/>
</dbReference>
<reference evidence="2 3" key="1">
    <citation type="submission" date="2014-02" db="EMBL/GenBank/DDBJ databases">
        <title>Draft genome sequence of Lysinibacillus odysseyi NBRC 100172.</title>
        <authorList>
            <person name="Zhang F."/>
            <person name="Wang G."/>
            <person name="Zhang L."/>
        </authorList>
    </citation>
    <scope>NUCLEOTIDE SEQUENCE [LARGE SCALE GENOMIC DNA]</scope>
    <source>
        <strain evidence="2 3">NBRC 100172</strain>
    </source>
</reference>
<dbReference type="PIRSF" id="PIRSF012526">
    <property type="entry name" value="CYTH_UCP012526"/>
    <property type="match status" value="1"/>
</dbReference>
<evidence type="ECO:0000259" key="1">
    <source>
        <dbReference type="PROSITE" id="PS51707"/>
    </source>
</evidence>
<dbReference type="STRING" id="1220589.CD32_14255"/>
<organism evidence="2 3">
    <name type="scientific">Lysinibacillus odysseyi 34hs-1 = NBRC 100172</name>
    <dbReference type="NCBI Taxonomy" id="1220589"/>
    <lineage>
        <taxon>Bacteria</taxon>
        <taxon>Bacillati</taxon>
        <taxon>Bacillota</taxon>
        <taxon>Bacilli</taxon>
        <taxon>Bacillales</taxon>
        <taxon>Bacillaceae</taxon>
        <taxon>Lysinibacillus</taxon>
    </lineage>
</organism>
<keyword evidence="3" id="KW-1185">Reference proteome</keyword>
<dbReference type="InterPro" id="IPR033469">
    <property type="entry name" value="CYTH-like_dom_sf"/>
</dbReference>
<dbReference type="Proteomes" id="UP000030437">
    <property type="component" value="Unassembled WGS sequence"/>
</dbReference>
<accession>A0A0A3JA16</accession>
<feature type="domain" description="CYTH" evidence="1">
    <location>
        <begin position="4"/>
        <end position="193"/>
    </location>
</feature>
<dbReference type="CDD" id="cd07762">
    <property type="entry name" value="CYTH-like_Pase_1"/>
    <property type="match status" value="1"/>
</dbReference>
<proteinExistence type="predicted"/>
<dbReference type="SUPFAM" id="SSF55154">
    <property type="entry name" value="CYTH-like phosphatases"/>
    <property type="match status" value="1"/>
</dbReference>